<accession>A0A2T4AT74</accession>
<dbReference type="GeneID" id="36621631"/>
<evidence type="ECO:0000313" key="1">
    <source>
        <dbReference type="EMBL" id="PTB60251.1"/>
    </source>
</evidence>
<proteinExistence type="predicted"/>
<sequence length="100" mass="11434">MDRTLLLLVRRGPLSMGMRGDKPIAPPFRLALSRLFLSPKDAPPWFFAPTHYQSYHHRPSSQSTACFFHHLGVVLLMQLTSFDRCFVTQGLSHAVSLLRR</sequence>
<organism evidence="1 2">
    <name type="scientific">Trichoderma harzianum CBS 226.95</name>
    <dbReference type="NCBI Taxonomy" id="983964"/>
    <lineage>
        <taxon>Eukaryota</taxon>
        <taxon>Fungi</taxon>
        <taxon>Dikarya</taxon>
        <taxon>Ascomycota</taxon>
        <taxon>Pezizomycotina</taxon>
        <taxon>Sordariomycetes</taxon>
        <taxon>Hypocreomycetidae</taxon>
        <taxon>Hypocreales</taxon>
        <taxon>Hypocreaceae</taxon>
        <taxon>Trichoderma</taxon>
    </lineage>
</organism>
<gene>
    <name evidence="1" type="ORF">M431DRAFT_175598</name>
</gene>
<dbReference type="AlphaFoldDB" id="A0A2T4AT74"/>
<keyword evidence="2" id="KW-1185">Reference proteome</keyword>
<dbReference type="Proteomes" id="UP000241690">
    <property type="component" value="Unassembled WGS sequence"/>
</dbReference>
<evidence type="ECO:0000313" key="2">
    <source>
        <dbReference type="Proteomes" id="UP000241690"/>
    </source>
</evidence>
<dbReference type="EMBL" id="KZ679675">
    <property type="protein sequence ID" value="PTB60251.1"/>
    <property type="molecule type" value="Genomic_DNA"/>
</dbReference>
<name>A0A2T4AT74_TRIHA</name>
<reference evidence="1 2" key="1">
    <citation type="submission" date="2016-07" db="EMBL/GenBank/DDBJ databases">
        <title>Multiple horizontal gene transfer events from other fungi enriched the ability of initially mycotrophic Trichoderma (Ascomycota) to feed on dead plant biomass.</title>
        <authorList>
            <consortium name="DOE Joint Genome Institute"/>
            <person name="Aerts A."/>
            <person name="Atanasova L."/>
            <person name="Chenthamara K."/>
            <person name="Zhang J."/>
            <person name="Grujic M."/>
            <person name="Henrissat B."/>
            <person name="Kuo A."/>
            <person name="Salamov A."/>
            <person name="Lipzen A."/>
            <person name="Labutti K."/>
            <person name="Barry K."/>
            <person name="Miao Y."/>
            <person name="Rahimi M.J."/>
            <person name="Shen Q."/>
            <person name="Grigoriev I.V."/>
            <person name="Kubicek C.P."/>
            <person name="Druzhinina I.S."/>
        </authorList>
    </citation>
    <scope>NUCLEOTIDE SEQUENCE [LARGE SCALE GENOMIC DNA]</scope>
    <source>
        <strain evidence="1 2">CBS 226.95</strain>
    </source>
</reference>
<dbReference type="RefSeq" id="XP_024779928.1">
    <property type="nucleotide sequence ID" value="XM_024913071.1"/>
</dbReference>
<protein>
    <submittedName>
        <fullName evidence="1">Uncharacterized protein</fullName>
    </submittedName>
</protein>